<accession>A0A8V0Y711</accession>
<dbReference type="GeneTree" id="ENSGT00390000006278"/>
<dbReference type="OrthoDB" id="276065at2759"/>
<dbReference type="Pfam" id="PF11069">
    <property type="entry name" value="CFAP298"/>
    <property type="match status" value="1"/>
</dbReference>
<proteinExistence type="evidence at protein level"/>
<evidence type="ECO:0000313" key="2">
    <source>
        <dbReference type="Ensembl" id="ENSGALP00010014163.1"/>
    </source>
</evidence>
<evidence type="ECO:0000313" key="3">
    <source>
        <dbReference type="Proteomes" id="UP000000539"/>
    </source>
</evidence>
<gene>
    <name evidence="2" type="primary">C21orf59</name>
</gene>
<sequence>MVRLHVKRGDESQFLLEAACGARLAELAPLVARIYNGRLKELAEHGAYLPLNMQGLTDEQIEELKLKDEWAEKCVPSGGSVFKKDEIGRRNGHAPNEKMQQVIRKTIEEAKALISKKQVQANVCVNLEMVKDALDQLRGAVMIVYPMGLPPHDPVRMELEDKEDLSGTHAGLEVIEEGEAQLWWAGKELKETKLLSDYVGRNEKTTIIVKIQKKGQGAPGREPLISHEEQKQMMLYYYKKQEELKVCVHVSCCAAQSLTALKILREDQLGVLKR</sequence>
<dbReference type="AlphaFoldDB" id="A0A8V0Y711"/>
<dbReference type="PANTHER" id="PTHR13238">
    <property type="entry name" value="PROTEIN C21ORF59"/>
    <property type="match status" value="1"/>
</dbReference>
<dbReference type="GO" id="GO:0003352">
    <property type="term" value="P:regulation of cilium movement"/>
    <property type="evidence" value="ECO:0007669"/>
    <property type="project" value="InterPro"/>
</dbReference>
<comment type="similarity">
    <text evidence="1">Belongs to the CFAP298 family.</text>
</comment>
<keyword evidence="3" id="KW-1185">Reference proteome</keyword>
<organism evidence="2 3">
    <name type="scientific">Gallus gallus</name>
    <name type="common">Chicken</name>
    <dbReference type="NCBI Taxonomy" id="9031"/>
    <lineage>
        <taxon>Eukaryota</taxon>
        <taxon>Metazoa</taxon>
        <taxon>Chordata</taxon>
        <taxon>Craniata</taxon>
        <taxon>Vertebrata</taxon>
        <taxon>Euteleostomi</taxon>
        <taxon>Archelosauria</taxon>
        <taxon>Archosauria</taxon>
        <taxon>Dinosauria</taxon>
        <taxon>Saurischia</taxon>
        <taxon>Theropoda</taxon>
        <taxon>Coelurosauria</taxon>
        <taxon>Aves</taxon>
        <taxon>Neognathae</taxon>
        <taxon>Galloanserae</taxon>
        <taxon>Galliformes</taxon>
        <taxon>Phasianidae</taxon>
        <taxon>Phasianinae</taxon>
        <taxon>Gallus</taxon>
    </lineage>
</organism>
<reference evidence="2" key="1">
    <citation type="submission" date="2020-11" db="EMBL/GenBank/DDBJ databases">
        <title>Gallus gallus (Chicken) genome, bGalGal1, GRCg7b, maternal haplotype autosomes + Z &amp; W.</title>
        <authorList>
            <person name="Warren W."/>
            <person name="Formenti G."/>
            <person name="Fedrigo O."/>
            <person name="Haase B."/>
            <person name="Mountcastle J."/>
            <person name="Balacco J."/>
            <person name="Tracey A."/>
            <person name="Schneider V."/>
            <person name="Okimoto R."/>
            <person name="Cheng H."/>
            <person name="Hawken R."/>
            <person name="Howe K."/>
            <person name="Jarvis E.D."/>
        </authorList>
    </citation>
    <scope>NUCLEOTIDE SEQUENCE [LARGE SCALE GENOMIC DNA]</scope>
    <source>
        <strain evidence="2">Broiler</strain>
    </source>
</reference>
<dbReference type="InterPro" id="IPR021298">
    <property type="entry name" value="CFAP298"/>
</dbReference>
<dbReference type="Proteomes" id="UP000000539">
    <property type="component" value="Chromosome 1"/>
</dbReference>
<reference evidence="2" key="3">
    <citation type="submission" date="2025-09" db="UniProtKB">
        <authorList>
            <consortium name="Ensembl"/>
        </authorList>
    </citation>
    <scope>IDENTIFICATION</scope>
    <source>
        <strain evidence="2">broiler</strain>
    </source>
</reference>
<dbReference type="PANTHER" id="PTHR13238:SF0">
    <property type="entry name" value="CILIA- AND FLAGELLA-ASSOCIATED PROTEIN 298"/>
    <property type="match status" value="1"/>
</dbReference>
<evidence type="ECO:0000256" key="1">
    <source>
        <dbReference type="ARBA" id="ARBA00009619"/>
    </source>
</evidence>
<dbReference type="Ensembl" id="ENSGALT00010024935.1">
    <property type="protein sequence ID" value="ENSGALP00010014163.1"/>
    <property type="gene ID" value="ENSGALG00010010423.1"/>
</dbReference>
<reference evidence="2" key="2">
    <citation type="submission" date="2025-08" db="UniProtKB">
        <authorList>
            <consortium name="Ensembl"/>
        </authorList>
    </citation>
    <scope>IDENTIFICATION</scope>
    <source>
        <strain evidence="2">broiler</strain>
    </source>
</reference>
<name>A0A8V0Y711_CHICK</name>
<protein>
    <submittedName>
        <fullName evidence="2">C21orf59 homolog</fullName>
    </submittedName>
</protein>
<evidence type="ECO:0007829" key="4">
    <source>
        <dbReference type="PeptideAtlas" id="A0A8V0Y711"/>
    </source>
</evidence>
<keyword evidence="4" id="KW-1267">Proteomics identification</keyword>